<dbReference type="GO" id="GO:0003700">
    <property type="term" value="F:DNA-binding transcription factor activity"/>
    <property type="evidence" value="ECO:0007669"/>
    <property type="project" value="InterPro"/>
</dbReference>
<dbReference type="InterPro" id="IPR036388">
    <property type="entry name" value="WH-like_DNA-bd_sf"/>
</dbReference>
<evidence type="ECO:0000313" key="14">
    <source>
        <dbReference type="Proteomes" id="UP000234384"/>
    </source>
</evidence>
<evidence type="ECO:0000313" key="13">
    <source>
        <dbReference type="EMBL" id="PKY90620.1"/>
    </source>
</evidence>
<dbReference type="RefSeq" id="WP_101953602.1">
    <property type="nucleotide sequence ID" value="NZ_PKHE01000001.1"/>
</dbReference>
<dbReference type="InterPro" id="IPR022687">
    <property type="entry name" value="HTH_DTXR"/>
</dbReference>
<comment type="similarity">
    <text evidence="2">Belongs to the DtxR/MntR family.</text>
</comment>
<comment type="caution">
    <text evidence="13">The sequence shown here is derived from an EMBL/GenBank/DDBJ whole genome shotgun (WGS) entry which is preliminary data.</text>
</comment>
<evidence type="ECO:0000256" key="1">
    <source>
        <dbReference type="ARBA" id="ARBA00004496"/>
    </source>
</evidence>
<keyword evidence="10" id="KW-0464">Manganese</keyword>
<dbReference type="Gene3D" id="1.10.10.10">
    <property type="entry name" value="Winged helix-like DNA-binding domain superfamily/Winged helix DNA-binding domain"/>
    <property type="match status" value="1"/>
</dbReference>
<gene>
    <name evidence="13" type="ORF">CYJ57_00145</name>
</gene>
<dbReference type="GO" id="GO:0003677">
    <property type="term" value="F:DNA binding"/>
    <property type="evidence" value="ECO:0007669"/>
    <property type="project" value="UniProtKB-KW"/>
</dbReference>
<keyword evidence="6" id="KW-0805">Transcription regulation</keyword>
<dbReference type="SUPFAM" id="SSF46785">
    <property type="entry name" value="Winged helix' DNA-binding domain"/>
    <property type="match status" value="1"/>
</dbReference>
<dbReference type="InterPro" id="IPR036421">
    <property type="entry name" value="Fe_dep_repressor_sf"/>
</dbReference>
<evidence type="ECO:0000259" key="12">
    <source>
        <dbReference type="PROSITE" id="PS50944"/>
    </source>
</evidence>
<proteinExistence type="inferred from homology"/>
<evidence type="ECO:0000256" key="5">
    <source>
        <dbReference type="ARBA" id="ARBA00022491"/>
    </source>
</evidence>
<name>A0A2I1K4P8_9LACT</name>
<dbReference type="SUPFAM" id="SSF47979">
    <property type="entry name" value="Iron-dependent repressor protein, dimerization domain"/>
    <property type="match status" value="1"/>
</dbReference>
<dbReference type="InterPro" id="IPR022689">
    <property type="entry name" value="Iron_dep_repressor"/>
</dbReference>
<evidence type="ECO:0000256" key="11">
    <source>
        <dbReference type="ARBA" id="ARBA00032593"/>
    </source>
</evidence>
<evidence type="ECO:0000256" key="8">
    <source>
        <dbReference type="ARBA" id="ARBA00023159"/>
    </source>
</evidence>
<keyword evidence="8" id="KW-0010">Activator</keyword>
<accession>A0A2I1K4P8</accession>
<dbReference type="SMART" id="SM00529">
    <property type="entry name" value="HTH_DTXR"/>
    <property type="match status" value="1"/>
</dbReference>
<evidence type="ECO:0000256" key="4">
    <source>
        <dbReference type="ARBA" id="ARBA00022490"/>
    </source>
</evidence>
<comment type="subunit">
    <text evidence="3">Homodimer.</text>
</comment>
<dbReference type="InterPro" id="IPR050536">
    <property type="entry name" value="DtxR_MntR_Metal-Reg"/>
</dbReference>
<dbReference type="GO" id="GO:0005737">
    <property type="term" value="C:cytoplasm"/>
    <property type="evidence" value="ECO:0007669"/>
    <property type="project" value="UniProtKB-SubCell"/>
</dbReference>
<sequence length="216" mass="24632">MTPSKENYLKAIFEMGGGTRHVSNKEITQLLNISGASATEMNIRLEQQGLLHYIPYKGAKLTQSGLDLSIELIRKHRIWEVFLVDVLHYDWSEVHEEADRLEHASSDRLIERLYQFLGQPTQDPHGGTIPVLGSGWTSDNYLPLSSLEEPVKFVIRAFNDQREVLDYADRLGISLNGSYQFIQQEPIDQAYRIINSQGDELIISLDLAQSIYIELN</sequence>
<protein>
    <recommendedName>
        <fullName evidence="11">Manganese transport regulator</fullName>
    </recommendedName>
</protein>
<feature type="domain" description="HTH dtxR-type" evidence="12">
    <location>
        <begin position="1"/>
        <end position="62"/>
    </location>
</feature>
<dbReference type="OrthoDB" id="9791355at2"/>
<dbReference type="PANTHER" id="PTHR33238:SF11">
    <property type="entry name" value="TRANSCRIPTIONAL REGULATOR MNTR"/>
    <property type="match status" value="1"/>
</dbReference>
<organism evidence="13 14">
    <name type="scientific">Falseniella ignava</name>
    <dbReference type="NCBI Taxonomy" id="137730"/>
    <lineage>
        <taxon>Bacteria</taxon>
        <taxon>Bacillati</taxon>
        <taxon>Bacillota</taxon>
        <taxon>Bacilli</taxon>
        <taxon>Lactobacillales</taxon>
        <taxon>Aerococcaceae</taxon>
        <taxon>Falseniella</taxon>
    </lineage>
</organism>
<dbReference type="Pfam" id="PF02742">
    <property type="entry name" value="Fe_dep_repr_C"/>
    <property type="match status" value="1"/>
</dbReference>
<keyword evidence="4" id="KW-0963">Cytoplasm</keyword>
<evidence type="ECO:0000256" key="6">
    <source>
        <dbReference type="ARBA" id="ARBA00023015"/>
    </source>
</evidence>
<dbReference type="InterPro" id="IPR001367">
    <property type="entry name" value="Fe_dep_repressor"/>
</dbReference>
<dbReference type="GO" id="GO:0046914">
    <property type="term" value="F:transition metal ion binding"/>
    <property type="evidence" value="ECO:0007669"/>
    <property type="project" value="InterPro"/>
</dbReference>
<keyword evidence="9" id="KW-0804">Transcription</keyword>
<reference evidence="13 14" key="1">
    <citation type="submission" date="2017-12" db="EMBL/GenBank/DDBJ databases">
        <title>Phylogenetic diversity of female urinary microbiome.</title>
        <authorList>
            <person name="Thomas-White K."/>
            <person name="Wolfe A.J."/>
        </authorList>
    </citation>
    <scope>NUCLEOTIDE SEQUENCE [LARGE SCALE GENOMIC DNA]</scope>
    <source>
        <strain evidence="13 14">UMB0898</strain>
    </source>
</reference>
<evidence type="ECO:0000256" key="3">
    <source>
        <dbReference type="ARBA" id="ARBA00011738"/>
    </source>
</evidence>
<dbReference type="Pfam" id="PF01325">
    <property type="entry name" value="Fe_dep_repress"/>
    <property type="match status" value="1"/>
</dbReference>
<dbReference type="EMBL" id="PKHE01000001">
    <property type="protein sequence ID" value="PKY90620.1"/>
    <property type="molecule type" value="Genomic_DNA"/>
</dbReference>
<dbReference type="PANTHER" id="PTHR33238">
    <property type="entry name" value="IRON (METAL) DEPENDENT REPRESSOR, DTXR FAMILY"/>
    <property type="match status" value="1"/>
</dbReference>
<dbReference type="PROSITE" id="PS50944">
    <property type="entry name" value="HTH_DTXR"/>
    <property type="match status" value="1"/>
</dbReference>
<dbReference type="AlphaFoldDB" id="A0A2I1K4P8"/>
<keyword evidence="5" id="KW-0678">Repressor</keyword>
<dbReference type="InterPro" id="IPR038157">
    <property type="entry name" value="FeoA_core_dom"/>
</dbReference>
<dbReference type="GO" id="GO:0046983">
    <property type="term" value="F:protein dimerization activity"/>
    <property type="evidence" value="ECO:0007669"/>
    <property type="project" value="InterPro"/>
</dbReference>
<dbReference type="Proteomes" id="UP000234384">
    <property type="component" value="Unassembled WGS sequence"/>
</dbReference>
<comment type="subcellular location">
    <subcellularLocation>
        <location evidence="1">Cytoplasm</location>
    </subcellularLocation>
</comment>
<evidence type="ECO:0000256" key="2">
    <source>
        <dbReference type="ARBA" id="ARBA00007871"/>
    </source>
</evidence>
<evidence type="ECO:0000256" key="9">
    <source>
        <dbReference type="ARBA" id="ARBA00023163"/>
    </source>
</evidence>
<evidence type="ECO:0000256" key="10">
    <source>
        <dbReference type="ARBA" id="ARBA00023211"/>
    </source>
</evidence>
<keyword evidence="7" id="KW-0238">DNA-binding</keyword>
<dbReference type="InterPro" id="IPR036390">
    <property type="entry name" value="WH_DNA-bd_sf"/>
</dbReference>
<dbReference type="Gene3D" id="2.30.30.90">
    <property type="match status" value="1"/>
</dbReference>
<evidence type="ECO:0000256" key="7">
    <source>
        <dbReference type="ARBA" id="ARBA00023125"/>
    </source>
</evidence>